<dbReference type="InterPro" id="IPR018060">
    <property type="entry name" value="HTH_AraC"/>
</dbReference>
<dbReference type="InterPro" id="IPR018062">
    <property type="entry name" value="HTH_AraC-typ_CS"/>
</dbReference>
<dbReference type="OrthoDB" id="7544370at2"/>
<gene>
    <name evidence="5" type="ORF">BWI75_01910</name>
</gene>
<dbReference type="AlphaFoldDB" id="A0A6N8FT71"/>
<dbReference type="PRINTS" id="PR00032">
    <property type="entry name" value="HTHARAC"/>
</dbReference>
<dbReference type="InterPro" id="IPR020449">
    <property type="entry name" value="Tscrpt_reg_AraC-type_HTH"/>
</dbReference>
<comment type="caution">
    <text evidence="5">The sequence shown here is derived from an EMBL/GenBank/DDBJ whole genome shotgun (WGS) entry which is preliminary data.</text>
</comment>
<evidence type="ECO:0000259" key="4">
    <source>
        <dbReference type="PROSITE" id="PS01124"/>
    </source>
</evidence>
<evidence type="ECO:0000256" key="1">
    <source>
        <dbReference type="ARBA" id="ARBA00023015"/>
    </source>
</evidence>
<dbReference type="Pfam" id="PF12833">
    <property type="entry name" value="HTH_18"/>
    <property type="match status" value="1"/>
</dbReference>
<dbReference type="Proteomes" id="UP000441797">
    <property type="component" value="Unassembled WGS sequence"/>
</dbReference>
<feature type="domain" description="HTH araC/xylS-type" evidence="4">
    <location>
        <begin position="241"/>
        <end position="339"/>
    </location>
</feature>
<dbReference type="SUPFAM" id="SSF46689">
    <property type="entry name" value="Homeodomain-like"/>
    <property type="match status" value="1"/>
</dbReference>
<organism evidence="5 6">
    <name type="scientific">Gloeocapsopsis dulcis AAB1 = 1H9</name>
    <dbReference type="NCBI Taxonomy" id="1433147"/>
    <lineage>
        <taxon>Bacteria</taxon>
        <taxon>Bacillati</taxon>
        <taxon>Cyanobacteriota</taxon>
        <taxon>Cyanophyceae</taxon>
        <taxon>Oscillatoriophycideae</taxon>
        <taxon>Chroococcales</taxon>
        <taxon>Chroococcaceae</taxon>
        <taxon>Gloeocapsopsis</taxon>
        <taxon>Gloeocapsopsis dulcis</taxon>
    </lineage>
</organism>
<dbReference type="PANTHER" id="PTHR47893:SF1">
    <property type="entry name" value="REGULATORY PROTEIN PCHR"/>
    <property type="match status" value="1"/>
</dbReference>
<reference evidence="5 6" key="1">
    <citation type="journal article" date="2019" name="Front. Microbiol.">
        <title>Genomic Features for Desiccation Tolerance and Sugar Biosynthesis in the Extremophile Gloeocapsopsis sp. UTEX B3054.</title>
        <authorList>
            <person name="Urrejola C."/>
            <person name="Alcorta J."/>
            <person name="Salas L."/>
            <person name="Vasquez M."/>
            <person name="Polz M.F."/>
            <person name="Vicuna R."/>
            <person name="Diez B."/>
        </authorList>
    </citation>
    <scope>NUCLEOTIDE SEQUENCE [LARGE SCALE GENOMIC DNA]</scope>
    <source>
        <strain evidence="5 6">1H9</strain>
    </source>
</reference>
<evidence type="ECO:0000313" key="6">
    <source>
        <dbReference type="Proteomes" id="UP000441797"/>
    </source>
</evidence>
<proteinExistence type="predicted"/>
<dbReference type="GO" id="GO:0003700">
    <property type="term" value="F:DNA-binding transcription factor activity"/>
    <property type="evidence" value="ECO:0007669"/>
    <property type="project" value="InterPro"/>
</dbReference>
<accession>A0A6N8FT71</accession>
<dbReference type="InterPro" id="IPR053142">
    <property type="entry name" value="PchR_regulatory_protein"/>
</dbReference>
<dbReference type="SMART" id="SM00342">
    <property type="entry name" value="HTH_ARAC"/>
    <property type="match status" value="1"/>
</dbReference>
<dbReference type="PROSITE" id="PS00041">
    <property type="entry name" value="HTH_ARAC_FAMILY_1"/>
    <property type="match status" value="1"/>
</dbReference>
<evidence type="ECO:0000256" key="2">
    <source>
        <dbReference type="ARBA" id="ARBA00023125"/>
    </source>
</evidence>
<protein>
    <recommendedName>
        <fullName evidence="4">HTH araC/xylS-type domain-containing protein</fullName>
    </recommendedName>
</protein>
<dbReference type="EMBL" id="NAPY01000002">
    <property type="protein sequence ID" value="MUL35146.1"/>
    <property type="molecule type" value="Genomic_DNA"/>
</dbReference>
<dbReference type="GO" id="GO:0043565">
    <property type="term" value="F:sequence-specific DNA binding"/>
    <property type="evidence" value="ECO:0007669"/>
    <property type="project" value="InterPro"/>
</dbReference>
<dbReference type="PROSITE" id="PS01124">
    <property type="entry name" value="HTH_ARAC_FAMILY_2"/>
    <property type="match status" value="1"/>
</dbReference>
<dbReference type="RefSeq" id="WP_105220170.1">
    <property type="nucleotide sequence ID" value="NZ_CAWNSU010000057.1"/>
</dbReference>
<evidence type="ECO:0000313" key="5">
    <source>
        <dbReference type="EMBL" id="MUL35146.1"/>
    </source>
</evidence>
<keyword evidence="6" id="KW-1185">Reference proteome</keyword>
<keyword evidence="2" id="KW-0238">DNA-binding</keyword>
<dbReference type="Gene3D" id="1.10.10.60">
    <property type="entry name" value="Homeodomain-like"/>
    <property type="match status" value="2"/>
</dbReference>
<evidence type="ECO:0000256" key="3">
    <source>
        <dbReference type="ARBA" id="ARBA00023163"/>
    </source>
</evidence>
<dbReference type="InterPro" id="IPR009057">
    <property type="entry name" value="Homeodomain-like_sf"/>
</dbReference>
<keyword evidence="3" id="KW-0804">Transcription</keyword>
<sequence length="339" mass="39042">MPLNTARTINTTEYDALWQEAFECGEVSWQWNDFERRQSIPKQLGQGEVRVIELYSGLSINIITYQFWRPLLLDYHYIGKEGMLLSNFYLAGNRHIINPGIQLEEDRAETPGENCLCYIKEARSIEYFPAEQPLKSLGIEVDLDRLRSFGIAWDNAPSPLRLLMEGKCANSFHQTLNQSTPVMQQVLQQIIHCPYQGALKRMYLESKVLELLVLQFHQLLGKQKLSSSTLSFHSTDIERLHLAKAILQQEMKHPPALLDLAKLVGLNDFKLKQGFRHLFGTTVFGYLQTCRMEQAQQLLSDRSLSIAEIAQRVGYASASQFCHAFKRYAGMKPSDYRRY</sequence>
<name>A0A6N8FT71_9CHRO</name>
<keyword evidence="1" id="KW-0805">Transcription regulation</keyword>
<dbReference type="PANTHER" id="PTHR47893">
    <property type="entry name" value="REGULATORY PROTEIN PCHR"/>
    <property type="match status" value="1"/>
</dbReference>